<comment type="caution">
    <text evidence="3">The sequence shown here is derived from an EMBL/GenBank/DDBJ whole genome shotgun (WGS) entry which is preliminary data.</text>
</comment>
<feature type="transmembrane region" description="Helical" evidence="2">
    <location>
        <begin position="63"/>
        <end position="82"/>
    </location>
</feature>
<name>A0ABQ6VC93_9CORY</name>
<dbReference type="RefSeq" id="WP_151844630.1">
    <property type="nucleotide sequence ID" value="NZ_WBZJ01000003.1"/>
</dbReference>
<keyword evidence="2" id="KW-0812">Transmembrane</keyword>
<sequence length="105" mass="10871">MSENTTTASGASGSSESSGAGAFDLRNVIGALLGLYGLILLCAFFLVDPGVDVTTNEPKVAEYNLWAGVALVVAAVVFFLWAKLNPITVQPVPEESTPAESEQPA</sequence>
<dbReference type="Proteomes" id="UP000436181">
    <property type="component" value="Unassembled WGS sequence"/>
</dbReference>
<feature type="transmembrane region" description="Helical" evidence="2">
    <location>
        <begin position="28"/>
        <end position="47"/>
    </location>
</feature>
<evidence type="ECO:0000256" key="2">
    <source>
        <dbReference type="SAM" id="Phobius"/>
    </source>
</evidence>
<keyword evidence="2" id="KW-0472">Membrane</keyword>
<proteinExistence type="predicted"/>
<keyword evidence="4" id="KW-1185">Reference proteome</keyword>
<protein>
    <recommendedName>
        <fullName evidence="5">Cell wall anchor protein</fullName>
    </recommendedName>
</protein>
<accession>A0ABQ6VC93</accession>
<dbReference type="EMBL" id="WBZJ01000003">
    <property type="protein sequence ID" value="KAB3519852.1"/>
    <property type="molecule type" value="Genomic_DNA"/>
</dbReference>
<feature type="region of interest" description="Disordered" evidence="1">
    <location>
        <begin position="1"/>
        <end position="20"/>
    </location>
</feature>
<evidence type="ECO:0008006" key="5">
    <source>
        <dbReference type="Google" id="ProtNLM"/>
    </source>
</evidence>
<feature type="compositionally biased region" description="Low complexity" evidence="1">
    <location>
        <begin position="8"/>
        <end position="20"/>
    </location>
</feature>
<keyword evidence="2" id="KW-1133">Transmembrane helix</keyword>
<evidence type="ECO:0000313" key="3">
    <source>
        <dbReference type="EMBL" id="KAB3519852.1"/>
    </source>
</evidence>
<evidence type="ECO:0000256" key="1">
    <source>
        <dbReference type="SAM" id="MobiDB-lite"/>
    </source>
</evidence>
<evidence type="ECO:0000313" key="4">
    <source>
        <dbReference type="Proteomes" id="UP000436181"/>
    </source>
</evidence>
<reference evidence="3 4" key="1">
    <citation type="submission" date="2019-10" db="EMBL/GenBank/DDBJ databases">
        <title>Corynebacterium sp novel species isolated from the respiratory tract of Marmot.</title>
        <authorList>
            <person name="Zhang G."/>
        </authorList>
    </citation>
    <scope>NUCLEOTIDE SEQUENCE [LARGE SCALE GENOMIC DNA]</scope>
    <source>
        <strain evidence="3 4">336</strain>
    </source>
</reference>
<gene>
    <name evidence="3" type="ORF">F8377_08025</name>
</gene>
<organism evidence="3 4">
    <name type="scientific">Corynebacterium zhongnanshanii</name>
    <dbReference type="NCBI Taxonomy" id="2768834"/>
    <lineage>
        <taxon>Bacteria</taxon>
        <taxon>Bacillati</taxon>
        <taxon>Actinomycetota</taxon>
        <taxon>Actinomycetes</taxon>
        <taxon>Mycobacteriales</taxon>
        <taxon>Corynebacteriaceae</taxon>
        <taxon>Corynebacterium</taxon>
    </lineage>
</organism>